<accession>E1Z358</accession>
<evidence type="ECO:0000256" key="5">
    <source>
        <dbReference type="ARBA" id="ARBA00022991"/>
    </source>
</evidence>
<evidence type="ECO:0000313" key="8">
    <source>
        <dbReference type="Proteomes" id="UP000008141"/>
    </source>
</evidence>
<dbReference type="InParanoid" id="E1Z358"/>
<organism evidence="8">
    <name type="scientific">Chlorella variabilis</name>
    <name type="common">Green alga</name>
    <dbReference type="NCBI Taxonomy" id="554065"/>
    <lineage>
        <taxon>Eukaryota</taxon>
        <taxon>Viridiplantae</taxon>
        <taxon>Chlorophyta</taxon>
        <taxon>core chlorophytes</taxon>
        <taxon>Trebouxiophyceae</taxon>
        <taxon>Chlorellales</taxon>
        <taxon>Chlorellaceae</taxon>
        <taxon>Chlorella clade</taxon>
        <taxon>Chlorella</taxon>
    </lineage>
</organism>
<dbReference type="Pfam" id="PF13426">
    <property type="entry name" value="PAS_9"/>
    <property type="match status" value="1"/>
</dbReference>
<dbReference type="RefSeq" id="XP_005852217.1">
    <property type="nucleotide sequence ID" value="XM_005852155.1"/>
</dbReference>
<keyword evidence="2" id="KW-0716">Sensory transduction</keyword>
<dbReference type="GO" id="GO:0005634">
    <property type="term" value="C:nucleus"/>
    <property type="evidence" value="ECO:0007669"/>
    <property type="project" value="TreeGrafter"/>
</dbReference>
<proteinExistence type="predicted"/>
<gene>
    <name evidence="7" type="ORF">CHLNCDRAFT_12895</name>
</gene>
<dbReference type="EMBL" id="GL433835">
    <property type="protein sequence ID" value="EFN60115.1"/>
    <property type="molecule type" value="Genomic_DNA"/>
</dbReference>
<protein>
    <recommendedName>
        <fullName evidence="6">PAS domain-containing protein</fullName>
    </recommendedName>
</protein>
<evidence type="ECO:0000259" key="6">
    <source>
        <dbReference type="PROSITE" id="PS50112"/>
    </source>
</evidence>
<evidence type="ECO:0000256" key="1">
    <source>
        <dbReference type="ARBA" id="ARBA00022543"/>
    </source>
</evidence>
<dbReference type="GeneID" id="17359524"/>
<dbReference type="Gene3D" id="3.30.450.20">
    <property type="entry name" value="PAS domain"/>
    <property type="match status" value="1"/>
</dbReference>
<dbReference type="KEGG" id="cvr:CHLNCDRAFT_12895"/>
<dbReference type="InterPro" id="IPR000014">
    <property type="entry name" value="PAS"/>
</dbReference>
<keyword evidence="5" id="KW-0157">Chromophore</keyword>
<keyword evidence="3" id="KW-0285">Flavoprotein</keyword>
<evidence type="ECO:0000256" key="3">
    <source>
        <dbReference type="ARBA" id="ARBA00022630"/>
    </source>
</evidence>
<keyword evidence="1" id="KW-0600">Photoreceptor protein</keyword>
<dbReference type="SUPFAM" id="SSF55785">
    <property type="entry name" value="PYP-like sensor domain (PAS domain)"/>
    <property type="match status" value="1"/>
</dbReference>
<dbReference type="PANTHER" id="PTHR47429">
    <property type="entry name" value="PROTEIN TWIN LOV 1"/>
    <property type="match status" value="1"/>
</dbReference>
<evidence type="ECO:0000256" key="2">
    <source>
        <dbReference type="ARBA" id="ARBA00022606"/>
    </source>
</evidence>
<dbReference type="Proteomes" id="UP000008141">
    <property type="component" value="Unassembled WGS sequence"/>
</dbReference>
<dbReference type="CDD" id="cd00130">
    <property type="entry name" value="PAS"/>
    <property type="match status" value="1"/>
</dbReference>
<reference evidence="7 8" key="1">
    <citation type="journal article" date="2010" name="Plant Cell">
        <title>The Chlorella variabilis NC64A genome reveals adaptation to photosymbiosis, coevolution with viruses, and cryptic sex.</title>
        <authorList>
            <person name="Blanc G."/>
            <person name="Duncan G."/>
            <person name="Agarkova I."/>
            <person name="Borodovsky M."/>
            <person name="Gurnon J."/>
            <person name="Kuo A."/>
            <person name="Lindquist E."/>
            <person name="Lucas S."/>
            <person name="Pangilinan J."/>
            <person name="Polle J."/>
            <person name="Salamov A."/>
            <person name="Terry A."/>
            <person name="Yamada T."/>
            <person name="Dunigan D.D."/>
            <person name="Grigoriev I.V."/>
            <person name="Claverie J.M."/>
            <person name="Van Etten J.L."/>
        </authorList>
    </citation>
    <scope>NUCLEOTIDE SEQUENCE [LARGE SCALE GENOMIC DNA]</scope>
    <source>
        <strain evidence="7 8">NC64A</strain>
    </source>
</reference>
<dbReference type="GO" id="GO:0009881">
    <property type="term" value="F:photoreceptor activity"/>
    <property type="evidence" value="ECO:0007669"/>
    <property type="project" value="UniProtKB-KW"/>
</dbReference>
<dbReference type="eggNOG" id="ENOG502QPWT">
    <property type="taxonomic scope" value="Eukaryota"/>
</dbReference>
<dbReference type="PANTHER" id="PTHR47429:SF2">
    <property type="entry name" value="PROTEIN TWIN LOV 1"/>
    <property type="match status" value="1"/>
</dbReference>
<dbReference type="NCBIfam" id="TIGR00229">
    <property type="entry name" value="sensory_box"/>
    <property type="match status" value="1"/>
</dbReference>
<dbReference type="OrthoDB" id="537316at2759"/>
<feature type="domain" description="PAS" evidence="6">
    <location>
        <begin position="26"/>
        <end position="48"/>
    </location>
</feature>
<evidence type="ECO:0000313" key="7">
    <source>
        <dbReference type="EMBL" id="EFN60115.1"/>
    </source>
</evidence>
<dbReference type="OMA" id="GELFYNH"/>
<evidence type="ECO:0000256" key="4">
    <source>
        <dbReference type="ARBA" id="ARBA00022643"/>
    </source>
</evidence>
<keyword evidence="1" id="KW-0675">Receptor</keyword>
<dbReference type="AlphaFoldDB" id="E1Z358"/>
<dbReference type="InterPro" id="IPR035965">
    <property type="entry name" value="PAS-like_dom_sf"/>
</dbReference>
<dbReference type="PROSITE" id="PS50112">
    <property type="entry name" value="PAS"/>
    <property type="match status" value="1"/>
</dbReference>
<keyword evidence="8" id="KW-1185">Reference proteome</keyword>
<feature type="non-terminal residue" evidence="7">
    <location>
        <position position="1"/>
    </location>
</feature>
<sequence>SSLLTALSRVQDCFCLSDPNLPDCPIVYASPSFLKLTGYSSEEVVGRNCRFLQGPGTDPAAVAQLRQALAAVPPKPVTVTLLNYRKADAEGRQQPFWNSLHISPLRDA</sequence>
<keyword evidence="4" id="KW-0288">FMN</keyword>
<name>E1Z358_CHLVA</name>
<feature type="non-terminal residue" evidence="7">
    <location>
        <position position="108"/>
    </location>
</feature>